<reference evidence="2 3" key="1">
    <citation type="submission" date="2018-07" db="EMBL/GenBank/DDBJ databases">
        <title>Genome assembly of strain KB82.</title>
        <authorList>
            <person name="Kukolya J."/>
            <person name="Horvath B."/>
            <person name="Nagy I."/>
            <person name="Toth A."/>
        </authorList>
    </citation>
    <scope>NUCLEOTIDE SEQUENCE [LARGE SCALE GENOMIC DNA]</scope>
    <source>
        <strain evidence="2 3">Kb82</strain>
    </source>
</reference>
<proteinExistence type="predicted"/>
<name>A0ABR9TKM2_9FLAO</name>
<evidence type="ECO:0000313" key="2">
    <source>
        <dbReference type="EMBL" id="MBE8725925.1"/>
    </source>
</evidence>
<dbReference type="Proteomes" id="UP000640614">
    <property type="component" value="Unassembled WGS sequence"/>
</dbReference>
<keyword evidence="3" id="KW-1185">Reference proteome</keyword>
<sequence>MNSESYKWTKRFLILTPLFLLFCMIAAGGGHGFVQPIFALFPFAAFTCIWFAELSFFNLILAILQFPAYGLLIDKSNDKRKTMLMISILHILIVGLIFVFVNENWNLK</sequence>
<evidence type="ECO:0008006" key="4">
    <source>
        <dbReference type="Google" id="ProtNLM"/>
    </source>
</evidence>
<dbReference type="RefSeq" id="WP_194139111.1">
    <property type="nucleotide sequence ID" value="NZ_PRDM01000002.1"/>
</dbReference>
<comment type="caution">
    <text evidence="2">The sequence shown here is derived from an EMBL/GenBank/DDBJ whole genome shotgun (WGS) entry which is preliminary data.</text>
</comment>
<gene>
    <name evidence="2" type="ORF">C4F50_13350</name>
</gene>
<protein>
    <recommendedName>
        <fullName evidence="4">MFS transporter</fullName>
    </recommendedName>
</protein>
<evidence type="ECO:0000256" key="1">
    <source>
        <dbReference type="SAM" id="Phobius"/>
    </source>
</evidence>
<evidence type="ECO:0000313" key="3">
    <source>
        <dbReference type="Proteomes" id="UP000640614"/>
    </source>
</evidence>
<organism evidence="2 3">
    <name type="scientific">Flavobacterium hungaricum</name>
    <dbReference type="NCBI Taxonomy" id="2082725"/>
    <lineage>
        <taxon>Bacteria</taxon>
        <taxon>Pseudomonadati</taxon>
        <taxon>Bacteroidota</taxon>
        <taxon>Flavobacteriia</taxon>
        <taxon>Flavobacteriales</taxon>
        <taxon>Flavobacteriaceae</taxon>
        <taxon>Flavobacterium</taxon>
    </lineage>
</organism>
<feature type="transmembrane region" description="Helical" evidence="1">
    <location>
        <begin position="40"/>
        <end position="64"/>
    </location>
</feature>
<feature type="transmembrane region" description="Helical" evidence="1">
    <location>
        <begin position="84"/>
        <end position="101"/>
    </location>
</feature>
<dbReference type="EMBL" id="PRDM01000002">
    <property type="protein sequence ID" value="MBE8725925.1"/>
    <property type="molecule type" value="Genomic_DNA"/>
</dbReference>
<keyword evidence="1" id="KW-0812">Transmembrane</keyword>
<feature type="transmembrane region" description="Helical" evidence="1">
    <location>
        <begin position="12"/>
        <end position="34"/>
    </location>
</feature>
<keyword evidence="1" id="KW-0472">Membrane</keyword>
<keyword evidence="1" id="KW-1133">Transmembrane helix</keyword>
<accession>A0ABR9TKM2</accession>